<reference evidence="6 7" key="1">
    <citation type="journal article" date="2014" name="Science">
        <title>Plant genetics. Early allopolyploid evolution in the post-Neolithic Brassica napus oilseed genome.</title>
        <authorList>
            <person name="Chalhoub B."/>
            <person name="Denoeud F."/>
            <person name="Liu S."/>
            <person name="Parkin I.A."/>
            <person name="Tang H."/>
            <person name="Wang X."/>
            <person name="Chiquet J."/>
            <person name="Belcram H."/>
            <person name="Tong C."/>
            <person name="Samans B."/>
            <person name="Correa M."/>
            <person name="Da Silva C."/>
            <person name="Just J."/>
            <person name="Falentin C."/>
            <person name="Koh C.S."/>
            <person name="Le Clainche I."/>
            <person name="Bernard M."/>
            <person name="Bento P."/>
            <person name="Noel B."/>
            <person name="Labadie K."/>
            <person name="Alberti A."/>
            <person name="Charles M."/>
            <person name="Arnaud D."/>
            <person name="Guo H."/>
            <person name="Daviaud C."/>
            <person name="Alamery S."/>
            <person name="Jabbari K."/>
            <person name="Zhao M."/>
            <person name="Edger P.P."/>
            <person name="Chelaifa H."/>
            <person name="Tack D."/>
            <person name="Lassalle G."/>
            <person name="Mestiri I."/>
            <person name="Schnel N."/>
            <person name="Le Paslier M.C."/>
            <person name="Fan G."/>
            <person name="Renault V."/>
            <person name="Bayer P.E."/>
            <person name="Golicz A.A."/>
            <person name="Manoli S."/>
            <person name="Lee T.H."/>
            <person name="Thi V.H."/>
            <person name="Chalabi S."/>
            <person name="Hu Q."/>
            <person name="Fan C."/>
            <person name="Tollenaere R."/>
            <person name="Lu Y."/>
            <person name="Battail C."/>
            <person name="Shen J."/>
            <person name="Sidebottom C.H."/>
            <person name="Wang X."/>
            <person name="Canaguier A."/>
            <person name="Chauveau A."/>
            <person name="Berard A."/>
            <person name="Deniot G."/>
            <person name="Guan M."/>
            <person name="Liu Z."/>
            <person name="Sun F."/>
            <person name="Lim Y.P."/>
            <person name="Lyons E."/>
            <person name="Town C.D."/>
            <person name="Bancroft I."/>
            <person name="Wang X."/>
            <person name="Meng J."/>
            <person name="Ma J."/>
            <person name="Pires J.C."/>
            <person name="King G.J."/>
            <person name="Brunel D."/>
            <person name="Delourme R."/>
            <person name="Renard M."/>
            <person name="Aury J.M."/>
            <person name="Adams K.L."/>
            <person name="Batley J."/>
            <person name="Snowdon R.J."/>
            <person name="Tost J."/>
            <person name="Edwards D."/>
            <person name="Zhou Y."/>
            <person name="Hua W."/>
            <person name="Sharpe A.G."/>
            <person name="Paterson A.H."/>
            <person name="Guan C."/>
            <person name="Wincker P."/>
        </authorList>
    </citation>
    <scope>NUCLEOTIDE SEQUENCE [LARGE SCALE GENOMIC DNA]</scope>
    <source>
        <strain evidence="7">cv. Darmor-bzh</strain>
    </source>
</reference>
<dbReference type="STRING" id="3708.A0A078GA21"/>
<keyword evidence="2" id="KW-0132">Cell division</keyword>
<keyword evidence="4" id="KW-0131">Cell cycle</keyword>
<dbReference type="SUPFAM" id="SSF47954">
    <property type="entry name" value="Cyclin-like"/>
    <property type="match status" value="2"/>
</dbReference>
<dbReference type="GO" id="GO:0005634">
    <property type="term" value="C:nucleus"/>
    <property type="evidence" value="ECO:0000318"/>
    <property type="project" value="GO_Central"/>
</dbReference>
<dbReference type="InterPro" id="IPR039361">
    <property type="entry name" value="Cyclin"/>
</dbReference>
<dbReference type="AlphaFoldDB" id="A0A078GA21"/>
<dbReference type="Proteomes" id="UP000028999">
    <property type="component" value="Unassembled WGS sequence"/>
</dbReference>
<evidence type="ECO:0000259" key="5">
    <source>
        <dbReference type="SMART" id="SM01332"/>
    </source>
</evidence>
<dbReference type="GO" id="GO:0051301">
    <property type="term" value="P:cell division"/>
    <property type="evidence" value="ECO:0007669"/>
    <property type="project" value="UniProtKB-KW"/>
</dbReference>
<keyword evidence="3" id="KW-0195">Cyclin</keyword>
<dbReference type="GO" id="GO:0016538">
    <property type="term" value="F:cyclin-dependent protein serine/threonine kinase regulator activity"/>
    <property type="evidence" value="ECO:0000318"/>
    <property type="project" value="GO_Central"/>
</dbReference>
<dbReference type="EMBL" id="LK032142">
    <property type="protein sequence ID" value="CDY23280.1"/>
    <property type="molecule type" value="Genomic_DNA"/>
</dbReference>
<gene>
    <name evidence="6" type="primary">BnaA08g12660D</name>
    <name evidence="6" type="ORF">GSBRNA2T00021849001</name>
</gene>
<dbReference type="PANTHER" id="PTHR10177">
    <property type="entry name" value="CYCLINS"/>
    <property type="match status" value="1"/>
</dbReference>
<protein>
    <submittedName>
        <fullName evidence="6">BnaA08g12660D protein</fullName>
    </submittedName>
</protein>
<proteinExistence type="inferred from homology"/>
<dbReference type="InterPro" id="IPR006671">
    <property type="entry name" value="Cyclin_N"/>
</dbReference>
<name>A0A078GA21_BRANA</name>
<dbReference type="GO" id="GO:0000082">
    <property type="term" value="P:G1/S transition of mitotic cell cycle"/>
    <property type="evidence" value="ECO:0000318"/>
    <property type="project" value="GO_Central"/>
</dbReference>
<evidence type="ECO:0000256" key="4">
    <source>
        <dbReference type="ARBA" id="ARBA00023306"/>
    </source>
</evidence>
<organism evidence="6 7">
    <name type="scientific">Brassica napus</name>
    <name type="common">Rape</name>
    <dbReference type="NCBI Taxonomy" id="3708"/>
    <lineage>
        <taxon>Eukaryota</taxon>
        <taxon>Viridiplantae</taxon>
        <taxon>Streptophyta</taxon>
        <taxon>Embryophyta</taxon>
        <taxon>Tracheophyta</taxon>
        <taxon>Spermatophyta</taxon>
        <taxon>Magnoliopsida</taxon>
        <taxon>eudicotyledons</taxon>
        <taxon>Gunneridae</taxon>
        <taxon>Pentapetalae</taxon>
        <taxon>rosids</taxon>
        <taxon>malvids</taxon>
        <taxon>Brassicales</taxon>
        <taxon>Brassicaceae</taxon>
        <taxon>Brassiceae</taxon>
        <taxon>Brassica</taxon>
    </lineage>
</organism>
<sequence length="256" mass="28879">MQPVEHAGYDDHSVQLYTEMLFPKQLDPVPNHPIDQDMRASLIDTMMVSARATPYPGAIHLAVLIFDQYFGNFQPAEGEAYLQPQTVMDVALFIAVKYEYGGTGMAQALSIHNSDELEMELAILGSFDWSLSSPTTKMFVDLFLCVNDQADDTLKFLCCYLMDLSLLDRDCSQRYPSILAAACAFLAQFMLHPGAKPQAVIPWDYKISDLQTKVVLLRDIILQRRFVNTRTKYMSAQFQMVANLGCGDNIPEDYFS</sequence>
<dbReference type="PaxDb" id="3708-A0A078GA21"/>
<dbReference type="Pfam" id="PF02984">
    <property type="entry name" value="Cyclin_C"/>
    <property type="match status" value="1"/>
</dbReference>
<evidence type="ECO:0000256" key="2">
    <source>
        <dbReference type="ARBA" id="ARBA00022618"/>
    </source>
</evidence>
<dbReference type="Gene3D" id="1.10.472.10">
    <property type="entry name" value="Cyclin-like"/>
    <property type="match status" value="2"/>
</dbReference>
<evidence type="ECO:0000256" key="3">
    <source>
        <dbReference type="ARBA" id="ARBA00023127"/>
    </source>
</evidence>
<evidence type="ECO:0000313" key="6">
    <source>
        <dbReference type="EMBL" id="CDY23280.1"/>
    </source>
</evidence>
<dbReference type="InterPro" id="IPR046965">
    <property type="entry name" value="Cyclin_A/B-like"/>
</dbReference>
<feature type="domain" description="Cyclin C-terminal" evidence="5">
    <location>
        <begin position="134"/>
        <end position="247"/>
    </location>
</feature>
<dbReference type="Gramene" id="CDY23280">
    <property type="protein sequence ID" value="CDY23280"/>
    <property type="gene ID" value="GSBRNA2T00021849001"/>
</dbReference>
<accession>A0A078GA21</accession>
<comment type="similarity">
    <text evidence="1">Belongs to the cyclin family. Cyclin AB subfamily.</text>
</comment>
<dbReference type="InterPro" id="IPR004367">
    <property type="entry name" value="Cyclin_C-dom"/>
</dbReference>
<dbReference type="GO" id="GO:0005737">
    <property type="term" value="C:cytoplasm"/>
    <property type="evidence" value="ECO:0000318"/>
    <property type="project" value="GO_Central"/>
</dbReference>
<dbReference type="Pfam" id="PF00134">
    <property type="entry name" value="Cyclin_N"/>
    <property type="match status" value="1"/>
</dbReference>
<keyword evidence="7" id="KW-1185">Reference proteome</keyword>
<dbReference type="PIRSF" id="PIRSF001771">
    <property type="entry name" value="Cyclin_A_B_D_E"/>
    <property type="match status" value="1"/>
</dbReference>
<evidence type="ECO:0000313" key="7">
    <source>
        <dbReference type="Proteomes" id="UP000028999"/>
    </source>
</evidence>
<dbReference type="GO" id="GO:0000307">
    <property type="term" value="C:cyclin-dependent protein kinase holoenzyme complex"/>
    <property type="evidence" value="ECO:0000318"/>
    <property type="project" value="GO_Central"/>
</dbReference>
<dbReference type="SMART" id="SM01332">
    <property type="entry name" value="Cyclin_C"/>
    <property type="match status" value="1"/>
</dbReference>
<dbReference type="InterPro" id="IPR036915">
    <property type="entry name" value="Cyclin-like_sf"/>
</dbReference>
<evidence type="ECO:0000256" key="1">
    <source>
        <dbReference type="ARBA" id="ARBA00006955"/>
    </source>
</evidence>